<dbReference type="InterPro" id="IPR025291">
    <property type="entry name" value="DUF4153"/>
</dbReference>
<feature type="transmembrane region" description="Helical" evidence="1">
    <location>
        <begin position="255"/>
        <end position="275"/>
    </location>
</feature>
<feature type="transmembrane region" description="Helical" evidence="1">
    <location>
        <begin position="85"/>
        <end position="105"/>
    </location>
</feature>
<comment type="caution">
    <text evidence="2">The sequence shown here is derived from an EMBL/GenBank/DDBJ whole genome shotgun (WGS) entry which is preliminary data.</text>
</comment>
<reference evidence="2 3" key="1">
    <citation type="journal article" date="2014" name="Genome Announc.">
        <title>Draft Genome Sequence of Lutibaculum baratangense Strain AMV1T, Isolated from a Mud Volcano in Andamans, India.</title>
        <authorList>
            <person name="Singh A."/>
            <person name="Sreenivas A."/>
            <person name="Sathyanarayana Reddy G."/>
            <person name="Pinnaka A.K."/>
            <person name="Shivaji S."/>
        </authorList>
    </citation>
    <scope>NUCLEOTIDE SEQUENCE [LARGE SCALE GENOMIC DNA]</scope>
    <source>
        <strain evidence="2 3">AMV1</strain>
    </source>
</reference>
<feature type="transmembrane region" description="Helical" evidence="1">
    <location>
        <begin position="56"/>
        <end position="73"/>
    </location>
</feature>
<sequence length="595" mass="63746">MTTPPRTSFLASLLSPDLGRGLRRFPLPCLFATLLAVLVSLDQFDSALLSGADERIFSVLVAAGLAALGADLLSEGRSWQGTRRMVADGLAVLAVATLFLLPLPYGAFTPGLIAGLLVFVGVAGFVGPQSSLDRFWRFNENVWVSAGIAVLAAGAFAIGIFAIERSLDILFGIDFQEIVTNVVFPFSFCLLAPLMWLASIPRLGETSELEPDRFLDRAVRLLARFILVPLLTTYTVILFAYTVQILLLWRLPEGQVGWMVSAFGVAGALTVLLLYPERNHGGRFVQFFTRWWFAATIVPVVLLAFAAYVRISEYGLTPPRYALVLIAIWLGAMALLFARPRFERDVRLIPGILAVLVVLGSFGPWGGMAMSARSQADEFVTLARQSGWADGRTLDEAALRAAASATRLRGDDSPVWRARSILNQIAELEGIDMLAARFDNPEALTVIVGPGRNLREAFSGELGIDADALPARPRGIVASGDPSPFDLTGYAVAIGPTSLPEQPQPAGAGRLSGGSFEARLPSGALLSADLTPLVDASASETDPVSIPSFFKVPGPAGDDIGVMIVEIGGLWSEGRLELHALKLVLFLPESEAGSR</sequence>
<feature type="transmembrane region" description="Helical" evidence="1">
    <location>
        <begin position="221"/>
        <end position="249"/>
    </location>
</feature>
<evidence type="ECO:0000313" key="2">
    <source>
        <dbReference type="EMBL" id="ESR23915.1"/>
    </source>
</evidence>
<proteinExistence type="predicted"/>
<keyword evidence="3" id="KW-1185">Reference proteome</keyword>
<keyword evidence="1" id="KW-0812">Transmembrane</keyword>
<feature type="transmembrane region" description="Helical" evidence="1">
    <location>
        <begin position="111"/>
        <end position="130"/>
    </location>
</feature>
<evidence type="ECO:0008006" key="4">
    <source>
        <dbReference type="Google" id="ProtNLM"/>
    </source>
</evidence>
<dbReference type="EMBL" id="AWXZ01000037">
    <property type="protein sequence ID" value="ESR23915.1"/>
    <property type="molecule type" value="Genomic_DNA"/>
</dbReference>
<dbReference type="RefSeq" id="WP_023432985.1">
    <property type="nucleotide sequence ID" value="NZ_AWXZ01000037.1"/>
</dbReference>
<keyword evidence="1" id="KW-0472">Membrane</keyword>
<dbReference type="OrthoDB" id="9812996at2"/>
<dbReference type="AlphaFoldDB" id="V4RL28"/>
<feature type="transmembrane region" description="Helical" evidence="1">
    <location>
        <begin position="321"/>
        <end position="339"/>
    </location>
</feature>
<protein>
    <recommendedName>
        <fullName evidence="4">DUF4153 domain-containing protein</fullName>
    </recommendedName>
</protein>
<evidence type="ECO:0000313" key="3">
    <source>
        <dbReference type="Proteomes" id="UP000017819"/>
    </source>
</evidence>
<dbReference type="Pfam" id="PF13687">
    <property type="entry name" value="DUF4153"/>
    <property type="match status" value="1"/>
</dbReference>
<feature type="transmembrane region" description="Helical" evidence="1">
    <location>
        <begin position="287"/>
        <end position="309"/>
    </location>
</feature>
<evidence type="ECO:0000256" key="1">
    <source>
        <dbReference type="SAM" id="Phobius"/>
    </source>
</evidence>
<feature type="transmembrane region" description="Helical" evidence="1">
    <location>
        <begin position="346"/>
        <end position="365"/>
    </location>
</feature>
<name>V4RL28_9HYPH</name>
<feature type="transmembrane region" description="Helical" evidence="1">
    <location>
        <begin position="183"/>
        <end position="200"/>
    </location>
</feature>
<gene>
    <name evidence="2" type="ORF">N177_2860</name>
</gene>
<accession>V4RL28</accession>
<organism evidence="2 3">
    <name type="scientific">Lutibaculum baratangense AMV1</name>
    <dbReference type="NCBI Taxonomy" id="631454"/>
    <lineage>
        <taxon>Bacteria</taxon>
        <taxon>Pseudomonadati</taxon>
        <taxon>Pseudomonadota</taxon>
        <taxon>Alphaproteobacteria</taxon>
        <taxon>Hyphomicrobiales</taxon>
        <taxon>Tepidamorphaceae</taxon>
        <taxon>Lutibaculum</taxon>
    </lineage>
</organism>
<dbReference type="eggNOG" id="COG1835">
    <property type="taxonomic scope" value="Bacteria"/>
</dbReference>
<dbReference type="Proteomes" id="UP000017819">
    <property type="component" value="Unassembled WGS sequence"/>
</dbReference>
<feature type="transmembrane region" description="Helical" evidence="1">
    <location>
        <begin position="25"/>
        <end position="44"/>
    </location>
</feature>
<feature type="transmembrane region" description="Helical" evidence="1">
    <location>
        <begin position="142"/>
        <end position="163"/>
    </location>
</feature>
<keyword evidence="1" id="KW-1133">Transmembrane helix</keyword>
<dbReference type="STRING" id="631454.N177_2860"/>